<proteinExistence type="predicted"/>
<name>A0A6A0AJP8_HAELA</name>
<protein>
    <submittedName>
        <fullName evidence="1">Uncharacterized protein</fullName>
    </submittedName>
</protein>
<evidence type="ECO:0000313" key="2">
    <source>
        <dbReference type="Proteomes" id="UP000485058"/>
    </source>
</evidence>
<sequence>MAVVVIMCPGGAARPAGRGVWAALPAPSLPGGLPGAQPHQAAPADTTLCPTPEGRLSAQVARYAKEG</sequence>
<dbReference type="EMBL" id="BLLF01007533">
    <property type="protein sequence ID" value="GFH32992.1"/>
    <property type="molecule type" value="Genomic_DNA"/>
</dbReference>
<reference evidence="1 2" key="1">
    <citation type="submission" date="2020-02" db="EMBL/GenBank/DDBJ databases">
        <title>Draft genome sequence of Haematococcus lacustris strain NIES-144.</title>
        <authorList>
            <person name="Morimoto D."/>
            <person name="Nakagawa S."/>
            <person name="Yoshida T."/>
            <person name="Sawayama S."/>
        </authorList>
    </citation>
    <scope>NUCLEOTIDE SEQUENCE [LARGE SCALE GENOMIC DNA]</scope>
    <source>
        <strain evidence="1 2">NIES-144</strain>
    </source>
</reference>
<comment type="caution">
    <text evidence="1">The sequence shown here is derived from an EMBL/GenBank/DDBJ whole genome shotgun (WGS) entry which is preliminary data.</text>
</comment>
<evidence type="ECO:0000313" key="1">
    <source>
        <dbReference type="EMBL" id="GFH32992.1"/>
    </source>
</evidence>
<accession>A0A6A0AJP8</accession>
<keyword evidence="2" id="KW-1185">Reference proteome</keyword>
<gene>
    <name evidence="1" type="ORF">HaLaN_32301</name>
</gene>
<dbReference type="Proteomes" id="UP000485058">
    <property type="component" value="Unassembled WGS sequence"/>
</dbReference>
<organism evidence="1 2">
    <name type="scientific">Haematococcus lacustris</name>
    <name type="common">Green alga</name>
    <name type="synonym">Haematococcus pluvialis</name>
    <dbReference type="NCBI Taxonomy" id="44745"/>
    <lineage>
        <taxon>Eukaryota</taxon>
        <taxon>Viridiplantae</taxon>
        <taxon>Chlorophyta</taxon>
        <taxon>core chlorophytes</taxon>
        <taxon>Chlorophyceae</taxon>
        <taxon>CS clade</taxon>
        <taxon>Chlamydomonadales</taxon>
        <taxon>Haematococcaceae</taxon>
        <taxon>Haematococcus</taxon>
    </lineage>
</organism>
<dbReference type="AlphaFoldDB" id="A0A6A0AJP8"/>